<accession>A0A0V1BRS4</accession>
<comment type="caution">
    <text evidence="1">The sequence shown here is derived from an EMBL/GenBank/DDBJ whole genome shotgun (WGS) entry which is preliminary data.</text>
</comment>
<evidence type="ECO:0000313" key="1">
    <source>
        <dbReference type="EMBL" id="KRY39454.1"/>
    </source>
</evidence>
<dbReference type="Proteomes" id="UP000054776">
    <property type="component" value="Unassembled WGS sequence"/>
</dbReference>
<organism evidence="1 2">
    <name type="scientific">Trichinella spiralis</name>
    <name type="common">Trichina worm</name>
    <dbReference type="NCBI Taxonomy" id="6334"/>
    <lineage>
        <taxon>Eukaryota</taxon>
        <taxon>Metazoa</taxon>
        <taxon>Ecdysozoa</taxon>
        <taxon>Nematoda</taxon>
        <taxon>Enoplea</taxon>
        <taxon>Dorylaimia</taxon>
        <taxon>Trichinellida</taxon>
        <taxon>Trichinellidae</taxon>
        <taxon>Trichinella</taxon>
    </lineage>
</organism>
<reference evidence="1 2" key="1">
    <citation type="submission" date="2015-01" db="EMBL/GenBank/DDBJ databases">
        <title>Evolution of Trichinella species and genotypes.</title>
        <authorList>
            <person name="Korhonen P.K."/>
            <person name="Edoardo P."/>
            <person name="Giuseppe L.R."/>
            <person name="Gasser R.B."/>
        </authorList>
    </citation>
    <scope>NUCLEOTIDE SEQUENCE [LARGE SCALE GENOMIC DNA]</scope>
    <source>
        <strain evidence="1">ISS3</strain>
    </source>
</reference>
<dbReference type="AlphaFoldDB" id="A0A0V1BRS4"/>
<name>A0A0V1BRS4_TRISP</name>
<gene>
    <name evidence="1" type="ORF">T01_6625</name>
</gene>
<proteinExistence type="predicted"/>
<dbReference type="EMBL" id="JYDH01000018">
    <property type="protein sequence ID" value="KRY39454.1"/>
    <property type="molecule type" value="Genomic_DNA"/>
</dbReference>
<dbReference type="InParanoid" id="A0A0V1BRS4"/>
<evidence type="ECO:0000313" key="2">
    <source>
        <dbReference type="Proteomes" id="UP000054776"/>
    </source>
</evidence>
<sequence>MFYTDFIMRRCYPALPDSISCATSNGAPSPRIAIIHLPHHRLKTDRIPGGSYVLFCSCHCANLPDEATPAGSTGRRLPFDPISQHLRFRNPGYKLLDMPKHSLAKVEEATLHLGVGKVALNSWDQGCFEIAKKRRGIKLQASFFT</sequence>
<dbReference type="OrthoDB" id="5921819at2759"/>
<protein>
    <submittedName>
        <fullName evidence="1">Uncharacterized protein</fullName>
    </submittedName>
</protein>
<keyword evidence="2" id="KW-1185">Reference proteome</keyword>